<keyword evidence="2" id="KW-1185">Reference proteome</keyword>
<organism evidence="1 2">
    <name type="scientific">Auriscalpium vulgare</name>
    <dbReference type="NCBI Taxonomy" id="40419"/>
    <lineage>
        <taxon>Eukaryota</taxon>
        <taxon>Fungi</taxon>
        <taxon>Dikarya</taxon>
        <taxon>Basidiomycota</taxon>
        <taxon>Agaricomycotina</taxon>
        <taxon>Agaricomycetes</taxon>
        <taxon>Russulales</taxon>
        <taxon>Auriscalpiaceae</taxon>
        <taxon>Auriscalpium</taxon>
    </lineage>
</organism>
<gene>
    <name evidence="1" type="ORF">FA95DRAFT_1499835</name>
</gene>
<dbReference type="EMBL" id="MU276054">
    <property type="protein sequence ID" value="KAI0042648.1"/>
    <property type="molecule type" value="Genomic_DNA"/>
</dbReference>
<evidence type="ECO:0000313" key="2">
    <source>
        <dbReference type="Proteomes" id="UP000814033"/>
    </source>
</evidence>
<proteinExistence type="predicted"/>
<evidence type="ECO:0000313" key="1">
    <source>
        <dbReference type="EMBL" id="KAI0042648.1"/>
    </source>
</evidence>
<accession>A0ACB8REX2</accession>
<name>A0ACB8REX2_9AGAM</name>
<protein>
    <submittedName>
        <fullName evidence="1">Uncharacterized protein</fullName>
    </submittedName>
</protein>
<reference evidence="1" key="2">
    <citation type="journal article" date="2022" name="New Phytol.">
        <title>Evolutionary transition to the ectomycorrhizal habit in the genomes of a hyperdiverse lineage of mushroom-forming fungi.</title>
        <authorList>
            <person name="Looney B."/>
            <person name="Miyauchi S."/>
            <person name="Morin E."/>
            <person name="Drula E."/>
            <person name="Courty P.E."/>
            <person name="Kohler A."/>
            <person name="Kuo A."/>
            <person name="LaButti K."/>
            <person name="Pangilinan J."/>
            <person name="Lipzen A."/>
            <person name="Riley R."/>
            <person name="Andreopoulos W."/>
            <person name="He G."/>
            <person name="Johnson J."/>
            <person name="Nolan M."/>
            <person name="Tritt A."/>
            <person name="Barry K.W."/>
            <person name="Grigoriev I.V."/>
            <person name="Nagy L.G."/>
            <person name="Hibbett D."/>
            <person name="Henrissat B."/>
            <person name="Matheny P.B."/>
            <person name="Labbe J."/>
            <person name="Martin F.M."/>
        </authorList>
    </citation>
    <scope>NUCLEOTIDE SEQUENCE</scope>
    <source>
        <strain evidence="1">FP105234-sp</strain>
    </source>
</reference>
<reference evidence="1" key="1">
    <citation type="submission" date="2021-02" db="EMBL/GenBank/DDBJ databases">
        <authorList>
            <consortium name="DOE Joint Genome Institute"/>
            <person name="Ahrendt S."/>
            <person name="Looney B.P."/>
            <person name="Miyauchi S."/>
            <person name="Morin E."/>
            <person name="Drula E."/>
            <person name="Courty P.E."/>
            <person name="Chicoki N."/>
            <person name="Fauchery L."/>
            <person name="Kohler A."/>
            <person name="Kuo A."/>
            <person name="Labutti K."/>
            <person name="Pangilinan J."/>
            <person name="Lipzen A."/>
            <person name="Riley R."/>
            <person name="Andreopoulos W."/>
            <person name="He G."/>
            <person name="Johnson J."/>
            <person name="Barry K.W."/>
            <person name="Grigoriev I.V."/>
            <person name="Nagy L."/>
            <person name="Hibbett D."/>
            <person name="Henrissat B."/>
            <person name="Matheny P.B."/>
            <person name="Labbe J."/>
            <person name="Martin F."/>
        </authorList>
    </citation>
    <scope>NUCLEOTIDE SEQUENCE</scope>
    <source>
        <strain evidence="1">FP105234-sp</strain>
    </source>
</reference>
<comment type="caution">
    <text evidence="1">The sequence shown here is derived from an EMBL/GenBank/DDBJ whole genome shotgun (WGS) entry which is preliminary data.</text>
</comment>
<dbReference type="Proteomes" id="UP000814033">
    <property type="component" value="Unassembled WGS sequence"/>
</dbReference>
<sequence>MHDVPTEPAASRKRPRLDLSVTPAGRERKRGKSMFGLVLGTLKKAKNEDQTRNASEAAKKRQLIEQRLQDKLRKETDSVRRAEEAKKDKTTAIRREEELQLKDSIHKLRRTRLPLLANFLLTSDRIPSDDETPIPTRDPLSLASRTQPAPIYYLPAILTPAQETYLARRKADVKEAAEKEWEAFREERSVGIEEIMTLRKRVAEEDARKKALREAGKAPEEVANDVKAEPRSSEPPTAASNGKATPPAGGVAEMDVDETVKEEGDDAAKAGAEDSERKDEPVPMQADDDDAVEY</sequence>